<name>A0ABW4EWX4_9PSEU</name>
<gene>
    <name evidence="1" type="ORF">ACFSJD_21665</name>
</gene>
<evidence type="ECO:0000313" key="2">
    <source>
        <dbReference type="Proteomes" id="UP001597114"/>
    </source>
</evidence>
<protein>
    <submittedName>
        <fullName evidence="1">Uncharacterized protein</fullName>
    </submittedName>
</protein>
<dbReference type="Proteomes" id="UP001597114">
    <property type="component" value="Unassembled WGS sequence"/>
</dbReference>
<sequence>MGSNSRYDRDRPAGDREAAESRALHLIAELVDGYPGITSRVVAGQVSAVLQAVAIELGNGRPVPVGVRRAVRGLADAMRREMQPHA</sequence>
<comment type="caution">
    <text evidence="1">The sequence shown here is derived from an EMBL/GenBank/DDBJ whole genome shotgun (WGS) entry which is preliminary data.</text>
</comment>
<dbReference type="EMBL" id="JBHUCO010000023">
    <property type="protein sequence ID" value="MFD1520118.1"/>
    <property type="molecule type" value="Genomic_DNA"/>
</dbReference>
<dbReference type="RefSeq" id="WP_344722577.1">
    <property type="nucleotide sequence ID" value="NZ_BAAAUS010000013.1"/>
</dbReference>
<organism evidence="1 2">
    <name type="scientific">Pseudonocardia yunnanensis</name>
    <dbReference type="NCBI Taxonomy" id="58107"/>
    <lineage>
        <taxon>Bacteria</taxon>
        <taxon>Bacillati</taxon>
        <taxon>Actinomycetota</taxon>
        <taxon>Actinomycetes</taxon>
        <taxon>Pseudonocardiales</taxon>
        <taxon>Pseudonocardiaceae</taxon>
        <taxon>Pseudonocardia</taxon>
    </lineage>
</organism>
<keyword evidence="2" id="KW-1185">Reference proteome</keyword>
<evidence type="ECO:0000313" key="1">
    <source>
        <dbReference type="EMBL" id="MFD1520118.1"/>
    </source>
</evidence>
<reference evidence="2" key="1">
    <citation type="journal article" date="2019" name="Int. J. Syst. Evol. Microbiol.">
        <title>The Global Catalogue of Microorganisms (GCM) 10K type strain sequencing project: providing services to taxonomists for standard genome sequencing and annotation.</title>
        <authorList>
            <consortium name="The Broad Institute Genomics Platform"/>
            <consortium name="The Broad Institute Genome Sequencing Center for Infectious Disease"/>
            <person name="Wu L."/>
            <person name="Ma J."/>
        </authorList>
    </citation>
    <scope>NUCLEOTIDE SEQUENCE [LARGE SCALE GENOMIC DNA]</scope>
    <source>
        <strain evidence="2">CCM 7043</strain>
    </source>
</reference>
<accession>A0ABW4EWX4</accession>
<proteinExistence type="predicted"/>